<dbReference type="InterPro" id="IPR003961">
    <property type="entry name" value="FN3_dom"/>
</dbReference>
<dbReference type="InterPro" id="IPR052672">
    <property type="entry name" value="Type1_Cytokine_Rcpt_Type2"/>
</dbReference>
<keyword evidence="5" id="KW-0677">Repeat</keyword>
<evidence type="ECO:0000259" key="11">
    <source>
        <dbReference type="PROSITE" id="PS50853"/>
    </source>
</evidence>
<evidence type="ECO:0000256" key="1">
    <source>
        <dbReference type="ARBA" id="ARBA00004479"/>
    </source>
</evidence>
<dbReference type="PROSITE" id="PS50853">
    <property type="entry name" value="FN3"/>
    <property type="match status" value="1"/>
</dbReference>
<keyword evidence="10" id="KW-0325">Glycoprotein</keyword>
<comment type="similarity">
    <text evidence="2">Belongs to the type I cytokine receptor family. Type 2 subfamily.</text>
</comment>
<dbReference type="InterPro" id="IPR003529">
    <property type="entry name" value="Hematopoietin_rcpt_Gp130_CS"/>
</dbReference>
<name>A0A6J1W0C7_9SAUR</name>
<evidence type="ECO:0000256" key="8">
    <source>
        <dbReference type="ARBA" id="ARBA00023157"/>
    </source>
</evidence>
<keyword evidence="6" id="KW-1133">Transmembrane helix</keyword>
<proteinExistence type="inferred from homology"/>
<evidence type="ECO:0000256" key="7">
    <source>
        <dbReference type="ARBA" id="ARBA00023136"/>
    </source>
</evidence>
<dbReference type="RefSeq" id="XP_026548665.1">
    <property type="nucleotide sequence ID" value="XM_026692880.1"/>
</dbReference>
<dbReference type="PROSITE" id="PS01353">
    <property type="entry name" value="HEMATOPO_REC_L_F2"/>
    <property type="match status" value="1"/>
</dbReference>
<evidence type="ECO:0000256" key="3">
    <source>
        <dbReference type="ARBA" id="ARBA00022692"/>
    </source>
</evidence>
<dbReference type="PANTHER" id="PTHR48423:SF1">
    <property type="entry name" value="INTERLEUKIN-27 RECEPTOR SUBUNIT ALPHA"/>
    <property type="match status" value="1"/>
</dbReference>
<dbReference type="GeneID" id="113430442"/>
<sequence>KPFSPFSVKAEITEDTGQLNVSWKNPELPKNDLQFQVRYAASGEDINWKIQEVSAVLVTTVSIAVQDPCIVYIIQVRCRMTEGIGYWSDWSRSAYTVVKDIKAPLRGPEFWRVINEDPIMNQKNVTLLWKPLMKNLSLCSVLDYVVEHNTSENIVWSDYIGNDTTYTFSWSEDTHSVKILAINSIGPSSVNFILTLSQQISTVNIVQTLNIYPMNSSCVIMSWILLPMDYVVTSFVIEWTNLNEEEQIKWITAPSNARRHHIFDNFILIEKYRFSLYPVINEGVTKPAITEGFSK</sequence>
<keyword evidence="9" id="KW-0675">Receptor</keyword>
<feature type="non-terminal residue" evidence="13">
    <location>
        <position position="1"/>
    </location>
</feature>
<comment type="subcellular location">
    <subcellularLocation>
        <location evidence="1">Membrane</location>
        <topology evidence="1">Single-pass type I membrane protein</topology>
    </subcellularLocation>
</comment>
<evidence type="ECO:0000313" key="12">
    <source>
        <dbReference type="Proteomes" id="UP000504612"/>
    </source>
</evidence>
<keyword evidence="12" id="KW-1185">Reference proteome</keyword>
<reference evidence="13" key="1">
    <citation type="submission" date="2025-08" db="UniProtKB">
        <authorList>
            <consortium name="RefSeq"/>
        </authorList>
    </citation>
    <scope>IDENTIFICATION</scope>
</reference>
<dbReference type="Proteomes" id="UP000504612">
    <property type="component" value="Unplaced"/>
</dbReference>
<evidence type="ECO:0000256" key="5">
    <source>
        <dbReference type="ARBA" id="ARBA00022737"/>
    </source>
</evidence>
<dbReference type="PANTHER" id="PTHR48423">
    <property type="entry name" value="INTERLEUKIN-27 RECEPTOR SUBUNIT ALPHA"/>
    <property type="match status" value="1"/>
</dbReference>
<keyword evidence="3" id="KW-0812">Transmembrane</keyword>
<dbReference type="GO" id="GO:0005886">
    <property type="term" value="C:plasma membrane"/>
    <property type="evidence" value="ECO:0007669"/>
    <property type="project" value="UniProtKB-ARBA"/>
</dbReference>
<protein>
    <submittedName>
        <fullName evidence="13">Leptin receptor-like</fullName>
    </submittedName>
</protein>
<dbReference type="SUPFAM" id="SSF49265">
    <property type="entry name" value="Fibronectin type III"/>
    <property type="match status" value="2"/>
</dbReference>
<dbReference type="GO" id="GO:0004896">
    <property type="term" value="F:cytokine receptor activity"/>
    <property type="evidence" value="ECO:0007669"/>
    <property type="project" value="InterPro"/>
</dbReference>
<keyword evidence="8" id="KW-1015">Disulfide bond</keyword>
<gene>
    <name evidence="13" type="primary">LOC113430442</name>
</gene>
<feature type="domain" description="Fibronectin type-III" evidence="11">
    <location>
        <begin position="4"/>
        <end position="99"/>
    </location>
</feature>
<evidence type="ECO:0000313" key="13">
    <source>
        <dbReference type="RefSeq" id="XP_026548665.1"/>
    </source>
</evidence>
<evidence type="ECO:0000256" key="4">
    <source>
        <dbReference type="ARBA" id="ARBA00022729"/>
    </source>
</evidence>
<keyword evidence="7" id="KW-0472">Membrane</keyword>
<dbReference type="InterPro" id="IPR013783">
    <property type="entry name" value="Ig-like_fold"/>
</dbReference>
<dbReference type="InterPro" id="IPR036116">
    <property type="entry name" value="FN3_sf"/>
</dbReference>
<evidence type="ECO:0000256" key="6">
    <source>
        <dbReference type="ARBA" id="ARBA00022989"/>
    </source>
</evidence>
<dbReference type="Gene3D" id="2.60.40.10">
    <property type="entry name" value="Immunoglobulins"/>
    <property type="match status" value="3"/>
</dbReference>
<dbReference type="AlphaFoldDB" id="A0A6J1W0C7"/>
<organism evidence="12 13">
    <name type="scientific">Notechis scutatus</name>
    <name type="common">mainland tiger snake</name>
    <dbReference type="NCBI Taxonomy" id="8663"/>
    <lineage>
        <taxon>Eukaryota</taxon>
        <taxon>Metazoa</taxon>
        <taxon>Chordata</taxon>
        <taxon>Craniata</taxon>
        <taxon>Vertebrata</taxon>
        <taxon>Euteleostomi</taxon>
        <taxon>Lepidosauria</taxon>
        <taxon>Squamata</taxon>
        <taxon>Bifurcata</taxon>
        <taxon>Unidentata</taxon>
        <taxon>Episquamata</taxon>
        <taxon>Toxicofera</taxon>
        <taxon>Serpentes</taxon>
        <taxon>Colubroidea</taxon>
        <taxon>Elapidae</taxon>
        <taxon>Hydrophiinae</taxon>
        <taxon>Notechis</taxon>
    </lineage>
</organism>
<feature type="non-terminal residue" evidence="13">
    <location>
        <position position="295"/>
    </location>
</feature>
<dbReference type="KEGG" id="nss:113430442"/>
<evidence type="ECO:0000256" key="10">
    <source>
        <dbReference type="ARBA" id="ARBA00023180"/>
    </source>
</evidence>
<evidence type="ECO:0000256" key="2">
    <source>
        <dbReference type="ARBA" id="ARBA00008921"/>
    </source>
</evidence>
<evidence type="ECO:0000256" key="9">
    <source>
        <dbReference type="ARBA" id="ARBA00023170"/>
    </source>
</evidence>
<accession>A0A6J1W0C7</accession>
<keyword evidence="4" id="KW-0732">Signal</keyword>